<protein>
    <submittedName>
        <fullName evidence="1">Uncharacterized protein</fullName>
    </submittedName>
</protein>
<dbReference type="EMBL" id="JAYMYR010000007">
    <property type="protein sequence ID" value="KAK7353771.1"/>
    <property type="molecule type" value="Genomic_DNA"/>
</dbReference>
<name>A0AAN9MGX0_PHACN</name>
<dbReference type="Proteomes" id="UP001374584">
    <property type="component" value="Unassembled WGS sequence"/>
</dbReference>
<keyword evidence="2" id="KW-1185">Reference proteome</keyword>
<organism evidence="1 2">
    <name type="scientific">Phaseolus coccineus</name>
    <name type="common">Scarlet runner bean</name>
    <name type="synonym">Phaseolus multiflorus</name>
    <dbReference type="NCBI Taxonomy" id="3886"/>
    <lineage>
        <taxon>Eukaryota</taxon>
        <taxon>Viridiplantae</taxon>
        <taxon>Streptophyta</taxon>
        <taxon>Embryophyta</taxon>
        <taxon>Tracheophyta</taxon>
        <taxon>Spermatophyta</taxon>
        <taxon>Magnoliopsida</taxon>
        <taxon>eudicotyledons</taxon>
        <taxon>Gunneridae</taxon>
        <taxon>Pentapetalae</taxon>
        <taxon>rosids</taxon>
        <taxon>fabids</taxon>
        <taxon>Fabales</taxon>
        <taxon>Fabaceae</taxon>
        <taxon>Papilionoideae</taxon>
        <taxon>50 kb inversion clade</taxon>
        <taxon>NPAAA clade</taxon>
        <taxon>indigoferoid/millettioid clade</taxon>
        <taxon>Phaseoleae</taxon>
        <taxon>Phaseolus</taxon>
    </lineage>
</organism>
<dbReference type="AlphaFoldDB" id="A0AAN9MGX0"/>
<evidence type="ECO:0000313" key="1">
    <source>
        <dbReference type="EMBL" id="KAK7353771.1"/>
    </source>
</evidence>
<sequence>MTSSNTRSGLIPDLIKQTALRKMKEKQTLQIVYQATLAEQSQLLTSRMRGVETARSYLVGSSSFLSNLNHESQSMLASSQSWDPHDPFLDCLSEDRKKLSCQCKVCLVQNSESRREEGIIGALVPIDRRYDVIYRKDLSLAFLSPRLKAMNGIGLPHSYSGESGTVLAFKRLSSLPGMTTEEREFLPDQRGHVGCTQTKPVNQKAIRKLSYKRNPITYIDHFGNMCWAGRLRSSWILGLGSKRFDFSLSLRRSIGLSAKIPGFRKPSRDDLTPRREKVC</sequence>
<reference evidence="1 2" key="1">
    <citation type="submission" date="2024-01" db="EMBL/GenBank/DDBJ databases">
        <title>The genomes of 5 underutilized Papilionoideae crops provide insights into root nodulation and disease resistanc.</title>
        <authorList>
            <person name="Jiang F."/>
        </authorList>
    </citation>
    <scope>NUCLEOTIDE SEQUENCE [LARGE SCALE GENOMIC DNA]</scope>
    <source>
        <strain evidence="1">JINMINGXINNONG_FW02</strain>
        <tissue evidence="1">Leaves</tissue>
    </source>
</reference>
<accession>A0AAN9MGX0</accession>
<gene>
    <name evidence="1" type="ORF">VNO80_19223</name>
</gene>
<comment type="caution">
    <text evidence="1">The sequence shown here is derived from an EMBL/GenBank/DDBJ whole genome shotgun (WGS) entry which is preliminary data.</text>
</comment>
<evidence type="ECO:0000313" key="2">
    <source>
        <dbReference type="Proteomes" id="UP001374584"/>
    </source>
</evidence>
<proteinExistence type="predicted"/>